<organism evidence="1">
    <name type="scientific">Oryza meridionalis</name>
    <dbReference type="NCBI Taxonomy" id="40149"/>
    <lineage>
        <taxon>Eukaryota</taxon>
        <taxon>Viridiplantae</taxon>
        <taxon>Streptophyta</taxon>
        <taxon>Embryophyta</taxon>
        <taxon>Tracheophyta</taxon>
        <taxon>Spermatophyta</taxon>
        <taxon>Magnoliopsida</taxon>
        <taxon>Liliopsida</taxon>
        <taxon>Poales</taxon>
        <taxon>Poaceae</taxon>
        <taxon>BOP clade</taxon>
        <taxon>Oryzoideae</taxon>
        <taxon>Oryzeae</taxon>
        <taxon>Oryzinae</taxon>
        <taxon>Oryza</taxon>
    </lineage>
</organism>
<dbReference type="EnsemblPlants" id="OMERI06G11550.1">
    <property type="protein sequence ID" value="OMERI06G11550.1"/>
    <property type="gene ID" value="OMERI06G11550"/>
</dbReference>
<evidence type="ECO:0000313" key="2">
    <source>
        <dbReference type="Proteomes" id="UP000008021"/>
    </source>
</evidence>
<protein>
    <submittedName>
        <fullName evidence="1">Uncharacterized protein</fullName>
    </submittedName>
</protein>
<evidence type="ECO:0000313" key="1">
    <source>
        <dbReference type="EnsemblPlants" id="OMERI06G11550.1"/>
    </source>
</evidence>
<dbReference type="HOGENOM" id="CLU_2416788_0_0_1"/>
<reference evidence="1" key="1">
    <citation type="submission" date="2015-04" db="UniProtKB">
        <authorList>
            <consortium name="EnsemblPlants"/>
        </authorList>
    </citation>
    <scope>IDENTIFICATION</scope>
</reference>
<proteinExistence type="predicted"/>
<accession>A0A0E0E047</accession>
<dbReference type="Gramene" id="OMERI06G11550.1">
    <property type="protein sequence ID" value="OMERI06G11550.1"/>
    <property type="gene ID" value="OMERI06G11550"/>
</dbReference>
<dbReference type="AlphaFoldDB" id="A0A0E0E047"/>
<reference evidence="1" key="2">
    <citation type="submission" date="2018-05" db="EMBL/GenBank/DDBJ databases">
        <title>OmerRS3 (Oryza meridionalis Reference Sequence Version 3).</title>
        <authorList>
            <person name="Zhang J."/>
            <person name="Kudrna D."/>
            <person name="Lee S."/>
            <person name="Talag J."/>
            <person name="Welchert J."/>
            <person name="Wing R.A."/>
        </authorList>
    </citation>
    <scope>NUCLEOTIDE SEQUENCE [LARGE SCALE GENOMIC DNA]</scope>
    <source>
        <strain evidence="1">cv. OR44</strain>
    </source>
</reference>
<keyword evidence="2" id="KW-1185">Reference proteome</keyword>
<sequence>MRPHAQEVNKDEVLMRPAVESWTRTTRGCGCFADVTLLLAHGGIPLFGVVVFAAAAPPSLPLSRLAMISRACSPVLALENSNDEGCCGVLDLASSR</sequence>
<dbReference type="Proteomes" id="UP000008021">
    <property type="component" value="Chromosome 6"/>
</dbReference>
<name>A0A0E0E047_9ORYZ</name>